<reference evidence="2 3" key="1">
    <citation type="submission" date="2020-05" db="EMBL/GenBank/DDBJ databases">
        <title>Aquincola sp. isolate from soil.</title>
        <authorList>
            <person name="Han J."/>
            <person name="Kim D.-U."/>
        </authorList>
    </citation>
    <scope>NUCLEOTIDE SEQUENCE [LARGE SCALE GENOMIC DNA]</scope>
    <source>
        <strain evidence="2 3">S2</strain>
    </source>
</reference>
<dbReference type="InterPro" id="IPR002078">
    <property type="entry name" value="Sigma_54_int"/>
</dbReference>
<protein>
    <recommendedName>
        <fullName evidence="1">Sigma-54 factor interaction domain-containing protein</fullName>
    </recommendedName>
</protein>
<sequence>MKVISLKIPTLRERQGDILPLAESLLDKHAAESGRSAPRLLLDVRHSSAAPINPTPAPMPAVAPVTMATGRCVCSIDISISLSIEVWLGADSRRRANCDWRAAYQARYEERHIRG</sequence>
<dbReference type="PROSITE" id="PS50045">
    <property type="entry name" value="SIGMA54_INTERACT_4"/>
    <property type="match status" value="1"/>
</dbReference>
<comment type="caution">
    <text evidence="2">The sequence shown here is derived from an EMBL/GenBank/DDBJ whole genome shotgun (WGS) entry which is preliminary data.</text>
</comment>
<dbReference type="RefSeq" id="WP_173133247.1">
    <property type="nucleotide sequence ID" value="NZ_JABRWJ010000013.1"/>
</dbReference>
<evidence type="ECO:0000313" key="3">
    <source>
        <dbReference type="Proteomes" id="UP000737171"/>
    </source>
</evidence>
<gene>
    <name evidence="2" type="ORF">HLB44_32045</name>
</gene>
<name>A0ABX2ESF3_9BURK</name>
<dbReference type="Proteomes" id="UP000737171">
    <property type="component" value="Unassembled WGS sequence"/>
</dbReference>
<accession>A0ABX2ESF3</accession>
<dbReference type="EMBL" id="JABRWJ010000013">
    <property type="protein sequence ID" value="NRF71630.1"/>
    <property type="molecule type" value="Genomic_DNA"/>
</dbReference>
<feature type="domain" description="Sigma-54 factor interaction" evidence="1">
    <location>
        <begin position="1"/>
        <end position="40"/>
    </location>
</feature>
<evidence type="ECO:0000313" key="2">
    <source>
        <dbReference type="EMBL" id="NRF71630.1"/>
    </source>
</evidence>
<organism evidence="2 3">
    <name type="scientific">Pseudaquabacterium terrae</name>
    <dbReference type="NCBI Taxonomy" id="2732868"/>
    <lineage>
        <taxon>Bacteria</taxon>
        <taxon>Pseudomonadati</taxon>
        <taxon>Pseudomonadota</taxon>
        <taxon>Betaproteobacteria</taxon>
        <taxon>Burkholderiales</taxon>
        <taxon>Sphaerotilaceae</taxon>
        <taxon>Pseudaquabacterium</taxon>
    </lineage>
</organism>
<proteinExistence type="predicted"/>
<evidence type="ECO:0000259" key="1">
    <source>
        <dbReference type="PROSITE" id="PS50045"/>
    </source>
</evidence>
<keyword evidence="3" id="KW-1185">Reference proteome</keyword>